<evidence type="ECO:0000313" key="4">
    <source>
        <dbReference type="Proteomes" id="UP000008065"/>
    </source>
</evidence>
<feature type="compositionally biased region" description="Polar residues" evidence="1">
    <location>
        <begin position="438"/>
        <end position="447"/>
    </location>
</feature>
<feature type="compositionally biased region" description="Basic residues" evidence="1">
    <location>
        <begin position="487"/>
        <end position="498"/>
    </location>
</feature>
<feature type="compositionally biased region" description="Low complexity" evidence="1">
    <location>
        <begin position="393"/>
        <end position="437"/>
    </location>
</feature>
<dbReference type="KEGG" id="nte:NEUTE1DRAFT40727"/>
<proteinExistence type="predicted"/>
<feature type="region of interest" description="Disordered" evidence="1">
    <location>
        <begin position="306"/>
        <end position="448"/>
    </location>
</feature>
<dbReference type="RefSeq" id="XP_009848864.1">
    <property type="nucleotide sequence ID" value="XM_009850562.1"/>
</dbReference>
<evidence type="ECO:0000256" key="1">
    <source>
        <dbReference type="SAM" id="MobiDB-lite"/>
    </source>
</evidence>
<dbReference type="EMBL" id="GL891303">
    <property type="protein sequence ID" value="EGO58681.1"/>
    <property type="molecule type" value="Genomic_DNA"/>
</dbReference>
<feature type="region of interest" description="Disordered" evidence="1">
    <location>
        <begin position="467"/>
        <end position="500"/>
    </location>
</feature>
<organism evidence="3 4">
    <name type="scientific">Neurospora tetrasperma (strain FGSC 2508 / ATCC MYA-4615 / P0657)</name>
    <dbReference type="NCBI Taxonomy" id="510951"/>
    <lineage>
        <taxon>Eukaryota</taxon>
        <taxon>Fungi</taxon>
        <taxon>Dikarya</taxon>
        <taxon>Ascomycota</taxon>
        <taxon>Pezizomycotina</taxon>
        <taxon>Sordariomycetes</taxon>
        <taxon>Sordariomycetidae</taxon>
        <taxon>Sordariales</taxon>
        <taxon>Sordariaceae</taxon>
        <taxon>Neurospora</taxon>
    </lineage>
</organism>
<dbReference type="InterPro" id="IPR048519">
    <property type="entry name" value="Gfd2/YDR514C-like_C"/>
</dbReference>
<dbReference type="VEuPathDB" id="FungiDB:NEUTE1DRAFT_40727"/>
<dbReference type="GeneID" id="20827759"/>
<reference evidence="4" key="1">
    <citation type="journal article" date="2011" name="Genetics">
        <title>Massive changes in genome architecture accompany the transition to self-fertility in the filamentous fungus Neurospora tetrasperma.</title>
        <authorList>
            <person name="Ellison C.E."/>
            <person name="Stajich J.E."/>
            <person name="Jacobson D.J."/>
            <person name="Natvig D.O."/>
            <person name="Lapidus A."/>
            <person name="Foster B."/>
            <person name="Aerts A."/>
            <person name="Riley R."/>
            <person name="Lindquist E.A."/>
            <person name="Grigoriev I.V."/>
            <person name="Taylor J.W."/>
        </authorList>
    </citation>
    <scope>NUCLEOTIDE SEQUENCE [LARGE SCALE GENOMIC DNA]</scope>
    <source>
        <strain evidence="4">FGSC 2508 / P0657</strain>
    </source>
</reference>
<accession>F8MGW2</accession>
<feature type="domain" description="Gfd2/YDR514C-like C-terminal" evidence="2">
    <location>
        <begin position="28"/>
        <end position="237"/>
    </location>
</feature>
<gene>
    <name evidence="3" type="ORF">NEUTE1DRAFT_40727</name>
</gene>
<feature type="compositionally biased region" description="Polar residues" evidence="1">
    <location>
        <begin position="360"/>
        <end position="369"/>
    </location>
</feature>
<dbReference type="HOGENOM" id="CLU_434804_0_0_1"/>
<dbReference type="OrthoDB" id="10342751at2759"/>
<protein>
    <recommendedName>
        <fullName evidence="2">Gfd2/YDR514C-like C-terminal domain-containing protein</fullName>
    </recommendedName>
</protein>
<evidence type="ECO:0000313" key="3">
    <source>
        <dbReference type="EMBL" id="EGO58681.1"/>
    </source>
</evidence>
<sequence>MKSTCPPPPAVHSYAELVDFRKTYSDTIFVSIDIENIDHQPNERPMQKLSEMGVALFDLRSGPSNSEVERIKAIQVQHTIIDEWAWVTAKTCPNRRKAWHRGAHKPSPYTATFCLSDVQSSQKVMSQLTDYFRILQNQHLTETEVADGVRRKVVILSWDSNAESQLFNDYKYNFTGSNNIEHWDFQLWLPVLNRFGHGNKTGAERFYATTGILGSEDHSITLHNASNDAWAQVATLIRFFHMSKEDFSHWVQAEEDLKPLDLSWVDVQILHHNTALELEYKRFPNKNGLSGPSLAMRPALLGQAANRNGHHHHKPSPPPAMNDTSVFPGLPPRIQEIKAPPKTVWGAKSNARNLFKSEESYTTGKSSGLQVPRSPEAKPPPKSCWSVPLCFRPSSSSPSSSSATTSPTQLTPASTPPSLTSASTSPTPSRPTHTTDSNAPASSSTATIDKIGSNDLRSHHKLASARNCSDGVAGPAMENGQCLSKNAPKRKKRGKKKQVTGAGKAFDSLGALGAGAGGMAVLHNAANDTFTQVVAFLRFMVMTEAEWKNWRGRSDYTPGDLDPVDLSWISGEVWKANQELRPVLQLGEKPQEVEDPEDPEPEPVIVHHSAMAEIEAGVTFTTVGSAMELRSWADVLRKPAEKIINPTSPWSPTTSWSFTSWSSTTWTSSSWESWEWKSTTGW</sequence>
<keyword evidence="4" id="KW-1185">Reference proteome</keyword>
<evidence type="ECO:0000259" key="2">
    <source>
        <dbReference type="Pfam" id="PF21762"/>
    </source>
</evidence>
<dbReference type="AlphaFoldDB" id="F8MGW2"/>
<dbReference type="Pfam" id="PF21762">
    <property type="entry name" value="DEDDh_C"/>
    <property type="match status" value="1"/>
</dbReference>
<dbReference type="Proteomes" id="UP000008065">
    <property type="component" value="Unassembled WGS sequence"/>
</dbReference>
<name>F8MGW2_NEUT8</name>